<dbReference type="OrthoDB" id="9769565at2"/>
<dbReference type="GO" id="GO:0016705">
    <property type="term" value="F:oxidoreductase activity, acting on paired donors, with incorporation or reduction of molecular oxygen"/>
    <property type="evidence" value="ECO:0007669"/>
    <property type="project" value="InterPro"/>
</dbReference>
<dbReference type="PANTHER" id="PTHR43876">
    <property type="entry name" value="UBIQUINONE BIOSYNTHESIS MONOOXYGENASE COQ6, MITOCHONDRIAL"/>
    <property type="match status" value="1"/>
</dbReference>
<dbReference type="InterPro" id="IPR010971">
    <property type="entry name" value="UbiH/COQ6"/>
</dbReference>
<sequence length="387" mass="41915">MEFDVLIVGGGLAGASLAVALRGTQRRVAVVEPRAPQRPAGWDQRIYAISPASRAYLDDIGIWAHLDPSRLAPVREMAIFGDVDGHLHFSAYEAGLAELACIVESSHMQVEMWETLRRQHNVSLFSPASARSITPGEQSVAIELDDGRVLRTRLLVAADGANSVVRETLGIAARTTPYNELGVVANFTCERPHDGIARQWFRDDGVLAWLPLPGNRVSMVWSAPDAHAQTLLALDPRALADAVASAGGHALGQLTAESEAAAFALRLMRVDEIVRERVVLIGDAAHTIHPLSGHGINLGFGDAAALAARIAALPAWRDPGELAVLRAYARERAEEPRLLQGVTDALDRLFKTRHPLLRFARNSGMNLTDRLPVLRSALVRYATSGKF</sequence>
<accession>A0A2I6S4W4</accession>
<dbReference type="InterPro" id="IPR051205">
    <property type="entry name" value="UbiH/COQ6_monooxygenase"/>
</dbReference>
<evidence type="ECO:0000259" key="8">
    <source>
        <dbReference type="Pfam" id="PF01494"/>
    </source>
</evidence>
<dbReference type="GO" id="GO:0006744">
    <property type="term" value="P:ubiquinone biosynthetic process"/>
    <property type="evidence" value="ECO:0007669"/>
    <property type="project" value="UniProtKB-UniPathway"/>
</dbReference>
<dbReference type="InterPro" id="IPR036188">
    <property type="entry name" value="FAD/NAD-bd_sf"/>
</dbReference>
<dbReference type="GO" id="GO:0004497">
    <property type="term" value="F:monooxygenase activity"/>
    <property type="evidence" value="ECO:0007669"/>
    <property type="project" value="UniProtKB-KW"/>
</dbReference>
<protein>
    <submittedName>
        <fullName evidence="9">Ubiquinone biosynthesis protein UbiH</fullName>
    </submittedName>
</protein>
<evidence type="ECO:0000256" key="6">
    <source>
        <dbReference type="ARBA" id="ARBA00023002"/>
    </source>
</evidence>
<dbReference type="KEGG" id="atw:C0099_04665"/>
<dbReference type="InterPro" id="IPR002938">
    <property type="entry name" value="FAD-bd"/>
</dbReference>
<dbReference type="PRINTS" id="PR00420">
    <property type="entry name" value="RNGMNOXGNASE"/>
</dbReference>
<keyword evidence="6" id="KW-0560">Oxidoreductase</keyword>
<evidence type="ECO:0000313" key="9">
    <source>
        <dbReference type="EMBL" id="AUN94291.1"/>
    </source>
</evidence>
<name>A0A2I6S4W4_9RHOO</name>
<dbReference type="EMBL" id="CP025682">
    <property type="protein sequence ID" value="AUN94291.1"/>
    <property type="molecule type" value="Genomic_DNA"/>
</dbReference>
<comment type="pathway">
    <text evidence="2">Cofactor biosynthesis; ubiquinone biosynthesis.</text>
</comment>
<dbReference type="RefSeq" id="WP_102246361.1">
    <property type="nucleotide sequence ID" value="NZ_CP025682.1"/>
</dbReference>
<reference evidence="9 10" key="1">
    <citation type="submission" date="2018-01" db="EMBL/GenBank/DDBJ databases">
        <authorList>
            <person name="Fu G.-Y."/>
        </authorList>
    </citation>
    <scope>NUCLEOTIDE SEQUENCE [LARGE SCALE GENOMIC DNA]</scope>
    <source>
        <strain evidence="9 10">SY39</strain>
    </source>
</reference>
<dbReference type="Proteomes" id="UP000242205">
    <property type="component" value="Chromosome"/>
</dbReference>
<gene>
    <name evidence="9" type="ORF">C0099_04665</name>
</gene>
<evidence type="ECO:0000256" key="3">
    <source>
        <dbReference type="ARBA" id="ARBA00005349"/>
    </source>
</evidence>
<evidence type="ECO:0000256" key="2">
    <source>
        <dbReference type="ARBA" id="ARBA00004749"/>
    </source>
</evidence>
<dbReference type="SUPFAM" id="SSF51905">
    <property type="entry name" value="FAD/NAD(P)-binding domain"/>
    <property type="match status" value="1"/>
</dbReference>
<keyword evidence="4" id="KW-0285">Flavoprotein</keyword>
<dbReference type="Gene3D" id="3.50.50.60">
    <property type="entry name" value="FAD/NAD(P)-binding domain"/>
    <property type="match status" value="2"/>
</dbReference>
<keyword evidence="7" id="KW-0503">Monooxygenase</keyword>
<organism evidence="9 10">
    <name type="scientific">Pseudazoarcus pumilus</name>
    <dbReference type="NCBI Taxonomy" id="2067960"/>
    <lineage>
        <taxon>Bacteria</taxon>
        <taxon>Pseudomonadati</taxon>
        <taxon>Pseudomonadota</taxon>
        <taxon>Betaproteobacteria</taxon>
        <taxon>Rhodocyclales</taxon>
        <taxon>Zoogloeaceae</taxon>
        <taxon>Pseudazoarcus</taxon>
    </lineage>
</organism>
<dbReference type="Pfam" id="PF01494">
    <property type="entry name" value="FAD_binding_3"/>
    <property type="match status" value="1"/>
</dbReference>
<evidence type="ECO:0000256" key="7">
    <source>
        <dbReference type="ARBA" id="ARBA00023033"/>
    </source>
</evidence>
<dbReference type="PANTHER" id="PTHR43876:SF7">
    <property type="entry name" value="UBIQUINONE BIOSYNTHESIS MONOOXYGENASE COQ6, MITOCHONDRIAL"/>
    <property type="match status" value="1"/>
</dbReference>
<comment type="similarity">
    <text evidence="3">Belongs to the UbiH/COQ6 family.</text>
</comment>
<dbReference type="NCBIfam" id="NF005788">
    <property type="entry name" value="PRK07608.1-3"/>
    <property type="match status" value="1"/>
</dbReference>
<feature type="domain" description="FAD-binding" evidence="8">
    <location>
        <begin position="3"/>
        <end position="334"/>
    </location>
</feature>
<keyword evidence="5" id="KW-0274">FAD</keyword>
<dbReference type="GO" id="GO:0071949">
    <property type="term" value="F:FAD binding"/>
    <property type="evidence" value="ECO:0007669"/>
    <property type="project" value="InterPro"/>
</dbReference>
<evidence type="ECO:0000256" key="4">
    <source>
        <dbReference type="ARBA" id="ARBA00022630"/>
    </source>
</evidence>
<comment type="cofactor">
    <cofactor evidence="1">
        <name>FAD</name>
        <dbReference type="ChEBI" id="CHEBI:57692"/>
    </cofactor>
</comment>
<evidence type="ECO:0000256" key="5">
    <source>
        <dbReference type="ARBA" id="ARBA00022827"/>
    </source>
</evidence>
<dbReference type="UniPathway" id="UPA00232"/>
<keyword evidence="9" id="KW-0830">Ubiquinone</keyword>
<evidence type="ECO:0000313" key="10">
    <source>
        <dbReference type="Proteomes" id="UP000242205"/>
    </source>
</evidence>
<keyword evidence="10" id="KW-1185">Reference proteome</keyword>
<proteinExistence type="inferred from homology"/>
<evidence type="ECO:0000256" key="1">
    <source>
        <dbReference type="ARBA" id="ARBA00001974"/>
    </source>
</evidence>
<dbReference type="AlphaFoldDB" id="A0A2I6S4W4"/>
<dbReference type="NCBIfam" id="TIGR01988">
    <property type="entry name" value="Ubi-OHases"/>
    <property type="match status" value="1"/>
</dbReference>